<dbReference type="AlphaFoldDB" id="A0A645IHT1"/>
<accession>A0A645IHT1</accession>
<gene>
    <name evidence="1" type="ORF">SDC9_198173</name>
</gene>
<proteinExistence type="predicted"/>
<evidence type="ECO:0000313" key="1">
    <source>
        <dbReference type="EMBL" id="MPN50546.1"/>
    </source>
</evidence>
<name>A0A645IHT1_9ZZZZ</name>
<dbReference type="EMBL" id="VSSQ01114822">
    <property type="protein sequence ID" value="MPN50546.1"/>
    <property type="molecule type" value="Genomic_DNA"/>
</dbReference>
<comment type="caution">
    <text evidence="1">The sequence shown here is derived from an EMBL/GenBank/DDBJ whole genome shotgun (WGS) entry which is preliminary data.</text>
</comment>
<protein>
    <submittedName>
        <fullName evidence="1">Uncharacterized protein</fullName>
    </submittedName>
</protein>
<organism evidence="1">
    <name type="scientific">bioreactor metagenome</name>
    <dbReference type="NCBI Taxonomy" id="1076179"/>
    <lineage>
        <taxon>unclassified sequences</taxon>
        <taxon>metagenomes</taxon>
        <taxon>ecological metagenomes</taxon>
    </lineage>
</organism>
<reference evidence="1" key="1">
    <citation type="submission" date="2019-08" db="EMBL/GenBank/DDBJ databases">
        <authorList>
            <person name="Kucharzyk K."/>
            <person name="Murdoch R.W."/>
            <person name="Higgins S."/>
            <person name="Loffler F."/>
        </authorList>
    </citation>
    <scope>NUCLEOTIDE SEQUENCE</scope>
</reference>
<sequence length="79" mass="8619">MVDTDLFGHHRLGLHHLLRIFTLRNLQNVAGGVFFGFGEIDVPAVFRHFLGELIQVGIEVAQNVIADLAGTIAPVFPVA</sequence>